<name>A0A6S6SP82_9GAMM</name>
<dbReference type="PIRSF" id="PIRSF039033">
    <property type="entry name" value="START_dom"/>
    <property type="match status" value="1"/>
</dbReference>
<organism evidence="2">
    <name type="scientific">uncultured Thiotrichaceae bacterium</name>
    <dbReference type="NCBI Taxonomy" id="298394"/>
    <lineage>
        <taxon>Bacteria</taxon>
        <taxon>Pseudomonadati</taxon>
        <taxon>Pseudomonadota</taxon>
        <taxon>Gammaproteobacteria</taxon>
        <taxon>Thiotrichales</taxon>
        <taxon>Thiotrichaceae</taxon>
        <taxon>environmental samples</taxon>
    </lineage>
</organism>
<reference evidence="2" key="1">
    <citation type="submission" date="2020-01" db="EMBL/GenBank/DDBJ databases">
        <authorList>
            <person name="Meier V. D."/>
            <person name="Meier V D."/>
        </authorList>
    </citation>
    <scope>NUCLEOTIDE SEQUENCE</scope>
    <source>
        <strain evidence="2">HLG_WM_MAG_09</strain>
    </source>
</reference>
<accession>A0A6S6SP82</accession>
<dbReference type="SUPFAM" id="SSF55961">
    <property type="entry name" value="Bet v1-like"/>
    <property type="match status" value="1"/>
</dbReference>
<dbReference type="InterPro" id="IPR028347">
    <property type="entry name" value="START_dom_prot"/>
</dbReference>
<feature type="signal peptide" evidence="1">
    <location>
        <begin position="1"/>
        <end position="24"/>
    </location>
</feature>
<feature type="chain" id="PRO_5028282703" description="START domain-containing protein" evidence="1">
    <location>
        <begin position="25"/>
        <end position="223"/>
    </location>
</feature>
<dbReference type="AlphaFoldDB" id="A0A6S6SP82"/>
<keyword evidence="1" id="KW-0732">Signal</keyword>
<evidence type="ECO:0000256" key="1">
    <source>
        <dbReference type="SAM" id="SignalP"/>
    </source>
</evidence>
<dbReference type="EMBL" id="CACVAT010000066">
    <property type="protein sequence ID" value="CAA6804468.1"/>
    <property type="molecule type" value="Genomic_DNA"/>
</dbReference>
<evidence type="ECO:0000313" key="2">
    <source>
        <dbReference type="EMBL" id="CAA6804468.1"/>
    </source>
</evidence>
<protein>
    <recommendedName>
        <fullName evidence="3">START domain-containing protein</fullName>
    </recommendedName>
</protein>
<gene>
    <name evidence="2" type="ORF">HELGO_WM73598</name>
</gene>
<evidence type="ECO:0008006" key="3">
    <source>
        <dbReference type="Google" id="ProtNLM"/>
    </source>
</evidence>
<proteinExistence type="predicted"/>
<dbReference type="Gene3D" id="3.30.530.20">
    <property type="match status" value="1"/>
</dbReference>
<sequence>MKFKGLSFALLLFSLCLTNTTLQAAGGWREIINESGIVLSQRTLPGRTYQQIQGQMTISGRIDTLTSILNNPALCSQWLNGCRSSQVVKKLSQAERINYTVIDAPFPLEDRDMYVRSKAGYDSHTKTVTITLQGIHNFAAEQGKRVRVMSLNGFWKFKQLDNEQVKVSYQMHSDPQITPPSVVDSFSPSSLLKTFTRLRKLATSPAHRNIRFTPAELQSITTR</sequence>
<dbReference type="InterPro" id="IPR023393">
    <property type="entry name" value="START-like_dom_sf"/>
</dbReference>